<evidence type="ECO:0000313" key="2">
    <source>
        <dbReference type="EMBL" id="KAH9376027.1"/>
    </source>
</evidence>
<evidence type="ECO:0000313" key="3">
    <source>
        <dbReference type="Proteomes" id="UP000821853"/>
    </source>
</evidence>
<keyword evidence="3" id="KW-1185">Reference proteome</keyword>
<dbReference type="Proteomes" id="UP000821853">
    <property type="component" value="Chromosome 5"/>
</dbReference>
<feature type="compositionally biased region" description="Polar residues" evidence="1">
    <location>
        <begin position="360"/>
        <end position="385"/>
    </location>
</feature>
<evidence type="ECO:0000256" key="1">
    <source>
        <dbReference type="SAM" id="MobiDB-lite"/>
    </source>
</evidence>
<accession>A0A9J6GL17</accession>
<dbReference type="EMBL" id="JABSTR010000007">
    <property type="protein sequence ID" value="KAH9376027.1"/>
    <property type="molecule type" value="Genomic_DNA"/>
</dbReference>
<feature type="region of interest" description="Disordered" evidence="1">
    <location>
        <begin position="76"/>
        <end position="106"/>
    </location>
</feature>
<reference evidence="2 3" key="1">
    <citation type="journal article" date="2020" name="Cell">
        <title>Large-Scale Comparative Analyses of Tick Genomes Elucidate Their Genetic Diversity and Vector Capacities.</title>
        <authorList>
            <consortium name="Tick Genome and Microbiome Consortium (TIGMIC)"/>
            <person name="Jia N."/>
            <person name="Wang J."/>
            <person name="Shi W."/>
            <person name="Du L."/>
            <person name="Sun Y."/>
            <person name="Zhan W."/>
            <person name="Jiang J.F."/>
            <person name="Wang Q."/>
            <person name="Zhang B."/>
            <person name="Ji P."/>
            <person name="Bell-Sakyi L."/>
            <person name="Cui X.M."/>
            <person name="Yuan T.T."/>
            <person name="Jiang B.G."/>
            <person name="Yang W.F."/>
            <person name="Lam T.T."/>
            <person name="Chang Q.C."/>
            <person name="Ding S.J."/>
            <person name="Wang X.J."/>
            <person name="Zhu J.G."/>
            <person name="Ruan X.D."/>
            <person name="Zhao L."/>
            <person name="Wei J.T."/>
            <person name="Ye R.Z."/>
            <person name="Que T.C."/>
            <person name="Du C.H."/>
            <person name="Zhou Y.H."/>
            <person name="Cheng J.X."/>
            <person name="Dai P.F."/>
            <person name="Guo W.B."/>
            <person name="Han X.H."/>
            <person name="Huang E.J."/>
            <person name="Li L.F."/>
            <person name="Wei W."/>
            <person name="Gao Y.C."/>
            <person name="Liu J.Z."/>
            <person name="Shao H.Z."/>
            <person name="Wang X."/>
            <person name="Wang C.C."/>
            <person name="Yang T.C."/>
            <person name="Huo Q.B."/>
            <person name="Li W."/>
            <person name="Chen H.Y."/>
            <person name="Chen S.E."/>
            <person name="Zhou L.G."/>
            <person name="Ni X.B."/>
            <person name="Tian J.H."/>
            <person name="Sheng Y."/>
            <person name="Liu T."/>
            <person name="Pan Y.S."/>
            <person name="Xia L.Y."/>
            <person name="Li J."/>
            <person name="Zhao F."/>
            <person name="Cao W.C."/>
        </authorList>
    </citation>
    <scope>NUCLEOTIDE SEQUENCE [LARGE SCALE GENOMIC DNA]</scope>
    <source>
        <strain evidence="2">HaeL-2018</strain>
    </source>
</reference>
<dbReference type="AlphaFoldDB" id="A0A9J6GL17"/>
<gene>
    <name evidence="2" type="ORF">HPB48_005680</name>
</gene>
<feature type="region of interest" description="Disordered" evidence="1">
    <location>
        <begin position="347"/>
        <end position="434"/>
    </location>
</feature>
<feature type="compositionally biased region" description="Polar residues" evidence="1">
    <location>
        <begin position="1"/>
        <end position="14"/>
    </location>
</feature>
<protein>
    <submittedName>
        <fullName evidence="2">Uncharacterized protein</fullName>
    </submittedName>
</protein>
<feature type="region of interest" description="Disordered" evidence="1">
    <location>
        <begin position="1"/>
        <end position="27"/>
    </location>
</feature>
<dbReference type="VEuPathDB" id="VectorBase:HLOH_044214"/>
<name>A0A9J6GL17_HAELO</name>
<comment type="caution">
    <text evidence="2">The sequence shown here is derived from an EMBL/GenBank/DDBJ whole genome shotgun (WGS) entry which is preliminary data.</text>
</comment>
<organism evidence="2 3">
    <name type="scientific">Haemaphysalis longicornis</name>
    <name type="common">Bush tick</name>
    <dbReference type="NCBI Taxonomy" id="44386"/>
    <lineage>
        <taxon>Eukaryota</taxon>
        <taxon>Metazoa</taxon>
        <taxon>Ecdysozoa</taxon>
        <taxon>Arthropoda</taxon>
        <taxon>Chelicerata</taxon>
        <taxon>Arachnida</taxon>
        <taxon>Acari</taxon>
        <taxon>Parasitiformes</taxon>
        <taxon>Ixodida</taxon>
        <taxon>Ixodoidea</taxon>
        <taxon>Ixodidae</taxon>
        <taxon>Haemaphysalinae</taxon>
        <taxon>Haemaphysalis</taxon>
    </lineage>
</organism>
<feature type="compositionally biased region" description="Basic and acidic residues" evidence="1">
    <location>
        <begin position="76"/>
        <end position="97"/>
    </location>
</feature>
<proteinExistence type="predicted"/>
<sequence>MATNVARQVSGQNHTAKRRQNTTGTRVDQVTVAQLRPAAQQTIQRWLKDVRCGRHFRSGRFLPHRKHIFPERDTVEGDAKSYHSGRTLEEESVDHWSGRKQAPNGRLLACPSNAARSRQAEQPTGGRTENTVTTKLSVQHHLSVGIEEQPDDLSPVADALQQPLQQEPLLVHENGVPMAPATIGDLNLGSPGPELPQRSIIVHSSSSVCACSELSFEGPAEGVRGCTQEGRSPPPVVVDNEPAHQLPGILHTTRSAVLCRTVTMKADDCRKVDSGSNVLEIQEARDIANSLSHKHESVRPGMPGEWSFQVRQVPPPATVPSGVTISWGGNTTDVVHRQADDMLAAEKPGPQSAAHHDEVNQGNVGDQKPTSLNWTSPASEINTDVNTKKLPDRPGASVTSYHTTGEKVPGSKIQDVQEELKVQVSSARSPDSIHLESRIQRLPVQLR</sequence>